<dbReference type="EMBL" id="PKSG01000090">
    <property type="protein sequence ID" value="POR38885.1"/>
    <property type="molecule type" value="Genomic_DNA"/>
</dbReference>
<dbReference type="Gene3D" id="4.10.240.10">
    <property type="entry name" value="Zn(2)-C6 fungal-type DNA-binding domain"/>
    <property type="match status" value="1"/>
</dbReference>
<keyword evidence="6" id="KW-0812">Transmembrane</keyword>
<reference evidence="8 9" key="1">
    <citation type="submission" date="2018-01" db="EMBL/GenBank/DDBJ databases">
        <title>Harnessing the power of phylogenomics to disentangle the directionality and signatures of interkingdom host jumping in the parasitic fungal genus Tolypocladium.</title>
        <authorList>
            <person name="Quandt C.A."/>
            <person name="Patterson W."/>
            <person name="Spatafora J.W."/>
        </authorList>
    </citation>
    <scope>NUCLEOTIDE SEQUENCE [LARGE SCALE GENOMIC DNA]</scope>
    <source>
        <strain evidence="8 9">NRBC 100945</strain>
    </source>
</reference>
<keyword evidence="9" id="KW-1185">Reference proteome</keyword>
<keyword evidence="6" id="KW-0472">Membrane</keyword>
<dbReference type="OrthoDB" id="4064873at2759"/>
<dbReference type="InterPro" id="IPR051127">
    <property type="entry name" value="Fungal_SecMet_Regulators"/>
</dbReference>
<dbReference type="Pfam" id="PF04082">
    <property type="entry name" value="Fungal_trans"/>
    <property type="match status" value="1"/>
</dbReference>
<dbReference type="SMART" id="SM00066">
    <property type="entry name" value="GAL4"/>
    <property type="match status" value="1"/>
</dbReference>
<evidence type="ECO:0000256" key="6">
    <source>
        <dbReference type="SAM" id="Phobius"/>
    </source>
</evidence>
<organism evidence="8 9">
    <name type="scientific">Tolypocladium paradoxum</name>
    <dbReference type="NCBI Taxonomy" id="94208"/>
    <lineage>
        <taxon>Eukaryota</taxon>
        <taxon>Fungi</taxon>
        <taxon>Dikarya</taxon>
        <taxon>Ascomycota</taxon>
        <taxon>Pezizomycotina</taxon>
        <taxon>Sordariomycetes</taxon>
        <taxon>Hypocreomycetidae</taxon>
        <taxon>Hypocreales</taxon>
        <taxon>Ophiocordycipitaceae</taxon>
        <taxon>Tolypocladium</taxon>
    </lineage>
</organism>
<evidence type="ECO:0000313" key="8">
    <source>
        <dbReference type="EMBL" id="POR38885.1"/>
    </source>
</evidence>
<feature type="region of interest" description="Disordered" evidence="5">
    <location>
        <begin position="53"/>
        <end position="127"/>
    </location>
</feature>
<dbReference type="PROSITE" id="PS50048">
    <property type="entry name" value="ZN2_CY6_FUNGAL_2"/>
    <property type="match status" value="1"/>
</dbReference>
<dbReference type="InterPro" id="IPR001138">
    <property type="entry name" value="Zn2Cys6_DnaBD"/>
</dbReference>
<evidence type="ECO:0000256" key="4">
    <source>
        <dbReference type="ARBA" id="ARBA00023242"/>
    </source>
</evidence>
<dbReference type="AlphaFoldDB" id="A0A2S4L8V9"/>
<dbReference type="Proteomes" id="UP000237481">
    <property type="component" value="Unassembled WGS sequence"/>
</dbReference>
<feature type="domain" description="Zn(2)-C6 fungal-type" evidence="7">
    <location>
        <begin position="17"/>
        <end position="48"/>
    </location>
</feature>
<dbReference type="SMART" id="SM00906">
    <property type="entry name" value="Fungal_trans"/>
    <property type="match status" value="1"/>
</dbReference>
<name>A0A2S4L8V9_9HYPO</name>
<evidence type="ECO:0000256" key="3">
    <source>
        <dbReference type="ARBA" id="ARBA00023163"/>
    </source>
</evidence>
<dbReference type="PANTHER" id="PTHR47424">
    <property type="entry name" value="REGULATORY PROTEIN GAL4"/>
    <property type="match status" value="1"/>
</dbReference>
<dbReference type="STRING" id="94208.A0A2S4L8V9"/>
<keyword evidence="2" id="KW-0805">Transcription regulation</keyword>
<dbReference type="GO" id="GO:0000981">
    <property type="term" value="F:DNA-binding transcription factor activity, RNA polymerase II-specific"/>
    <property type="evidence" value="ECO:0007669"/>
    <property type="project" value="InterPro"/>
</dbReference>
<evidence type="ECO:0000259" key="7">
    <source>
        <dbReference type="PROSITE" id="PS50048"/>
    </source>
</evidence>
<dbReference type="CDD" id="cd00067">
    <property type="entry name" value="GAL4"/>
    <property type="match status" value="1"/>
</dbReference>
<dbReference type="PANTHER" id="PTHR47424:SF9">
    <property type="entry name" value="TAH-2"/>
    <property type="match status" value="1"/>
</dbReference>
<feature type="transmembrane region" description="Helical" evidence="6">
    <location>
        <begin position="292"/>
        <end position="312"/>
    </location>
</feature>
<keyword evidence="4" id="KW-0539">Nucleus</keyword>
<evidence type="ECO:0000256" key="5">
    <source>
        <dbReference type="SAM" id="MobiDB-lite"/>
    </source>
</evidence>
<keyword evidence="3" id="KW-0804">Transcription</keyword>
<proteinExistence type="predicted"/>
<dbReference type="GO" id="GO:0000978">
    <property type="term" value="F:RNA polymerase II cis-regulatory region sequence-specific DNA binding"/>
    <property type="evidence" value="ECO:0007669"/>
    <property type="project" value="TreeGrafter"/>
</dbReference>
<evidence type="ECO:0000256" key="1">
    <source>
        <dbReference type="ARBA" id="ARBA00022723"/>
    </source>
</evidence>
<evidence type="ECO:0000256" key="2">
    <source>
        <dbReference type="ARBA" id="ARBA00023015"/>
    </source>
</evidence>
<feature type="transmembrane region" description="Helical" evidence="6">
    <location>
        <begin position="477"/>
        <end position="496"/>
    </location>
</feature>
<keyword evidence="1" id="KW-0479">Metal-binding</keyword>
<dbReference type="InterPro" id="IPR007219">
    <property type="entry name" value="XnlR_reg_dom"/>
</dbReference>
<dbReference type="PROSITE" id="PS00463">
    <property type="entry name" value="ZN2_CY6_FUNGAL_1"/>
    <property type="match status" value="1"/>
</dbReference>
<sequence>MPRPKVRPEDRQRAVMACTPCKNSKKRCDSRTPCSNCCRRDCEAACIYDANGFSPPRSAESRRQSNVRSHLDGRRRTPPQSMSLDEDMETESTMYHDPMSTGARHAPQTPESTLGPCSDAIPEPPATPRMPIAHGEVAGGRMMVNSKGEKVSMGDSASLSFLHFLRRTLLHYMGPSPFTDNKRANVMLEAVIPLKTSDDVPDGSPESRLDVEEKREYLERFFTALSDMLDGREKALSDTHSPHQRQSTPLRDAIVDLAIAIGGQCCETTPKSLYHAQRHFERAQKMAFEGMLLDPSVDMICIFLLMSVYLLGACKRNGAFMYLGVAARSAHALGLHVPESYHHLEPGEQRFRSQVWKSLRILDIAIGSVLSRPPASSPRGPLPDTFLSIGDGLEPSSPEFLSMSSSFEVCTILEQIMDYLDHKRDVNMNLASIEEFLTRLRQWSQSLPSTVRFSSVTWPMSPEQRRQALGNFAVSCFYYFSVILITRPVLISYLLMKLKLLDTSSAASAPCRVSSPEAEQIAQVCIDAAILMAETARRAQSAGLLIQNMCLLKAWLFSASLVLGFSIFVDASSSGSPTSFEAEAALHGSINVIKELARTSPQAHHYLDVLTEFLGAIKKHRERMVPPRRRSSGQYLSQIFVLDQGRTSSTDTEMEALPFMSSVGPEPGAGGDTSSAGLWMLQQAAEATQGMGDLWKLPDGNAACNDPGLPGSIAASVSMPMGAFDLDFGSIPVQVTENSLFEIDPFMSMLDQL</sequence>
<protein>
    <recommendedName>
        <fullName evidence="7">Zn(2)-C6 fungal-type domain-containing protein</fullName>
    </recommendedName>
</protein>
<dbReference type="SUPFAM" id="SSF57701">
    <property type="entry name" value="Zn2/Cys6 DNA-binding domain"/>
    <property type="match status" value="1"/>
</dbReference>
<dbReference type="GO" id="GO:0006351">
    <property type="term" value="P:DNA-templated transcription"/>
    <property type="evidence" value="ECO:0007669"/>
    <property type="project" value="InterPro"/>
</dbReference>
<accession>A0A2S4L8V9</accession>
<dbReference type="CDD" id="cd12148">
    <property type="entry name" value="fungal_TF_MHR"/>
    <property type="match status" value="1"/>
</dbReference>
<feature type="compositionally biased region" description="Basic and acidic residues" evidence="5">
    <location>
        <begin position="59"/>
        <end position="75"/>
    </location>
</feature>
<dbReference type="GO" id="GO:0000435">
    <property type="term" value="P:positive regulation of transcription from RNA polymerase II promoter by galactose"/>
    <property type="evidence" value="ECO:0007669"/>
    <property type="project" value="TreeGrafter"/>
</dbReference>
<comment type="caution">
    <text evidence="8">The sequence shown here is derived from an EMBL/GenBank/DDBJ whole genome shotgun (WGS) entry which is preliminary data.</text>
</comment>
<keyword evidence="6" id="KW-1133">Transmembrane helix</keyword>
<dbReference type="GO" id="GO:0005634">
    <property type="term" value="C:nucleus"/>
    <property type="evidence" value="ECO:0007669"/>
    <property type="project" value="TreeGrafter"/>
</dbReference>
<dbReference type="InterPro" id="IPR036864">
    <property type="entry name" value="Zn2-C6_fun-type_DNA-bd_sf"/>
</dbReference>
<gene>
    <name evidence="8" type="ORF">TPAR_00891</name>
</gene>
<dbReference type="GO" id="GO:0008270">
    <property type="term" value="F:zinc ion binding"/>
    <property type="evidence" value="ECO:0007669"/>
    <property type="project" value="InterPro"/>
</dbReference>
<evidence type="ECO:0000313" key="9">
    <source>
        <dbReference type="Proteomes" id="UP000237481"/>
    </source>
</evidence>